<evidence type="ECO:0000313" key="3">
    <source>
        <dbReference type="EMBL" id="KAH8979136.1"/>
    </source>
</evidence>
<feature type="compositionally biased region" description="Basic and acidic residues" evidence="1">
    <location>
        <begin position="48"/>
        <end position="60"/>
    </location>
</feature>
<dbReference type="Proteomes" id="UP001201163">
    <property type="component" value="Unassembled WGS sequence"/>
</dbReference>
<organism evidence="3 4">
    <name type="scientific">Lactarius akahatsu</name>
    <dbReference type="NCBI Taxonomy" id="416441"/>
    <lineage>
        <taxon>Eukaryota</taxon>
        <taxon>Fungi</taxon>
        <taxon>Dikarya</taxon>
        <taxon>Basidiomycota</taxon>
        <taxon>Agaricomycotina</taxon>
        <taxon>Agaricomycetes</taxon>
        <taxon>Russulales</taxon>
        <taxon>Russulaceae</taxon>
        <taxon>Lactarius</taxon>
    </lineage>
</organism>
<dbReference type="PROSITE" id="PS50828">
    <property type="entry name" value="SMR"/>
    <property type="match status" value="1"/>
</dbReference>
<dbReference type="PANTHER" id="PTHR47417">
    <property type="entry name" value="SMR DOMAIN-CONTAINING PROTEIN YPL199C"/>
    <property type="match status" value="1"/>
</dbReference>
<keyword evidence="4" id="KW-1185">Reference proteome</keyword>
<dbReference type="AlphaFoldDB" id="A0AAD4L5N0"/>
<feature type="domain" description="Smr" evidence="2">
    <location>
        <begin position="83"/>
        <end position="159"/>
    </location>
</feature>
<feature type="non-terminal residue" evidence="3">
    <location>
        <position position="1"/>
    </location>
</feature>
<name>A0AAD4L5N0_9AGAM</name>
<dbReference type="Pfam" id="PF01713">
    <property type="entry name" value="Smr"/>
    <property type="match status" value="1"/>
</dbReference>
<dbReference type="SUPFAM" id="SSF160443">
    <property type="entry name" value="SMR domain-like"/>
    <property type="match status" value="1"/>
</dbReference>
<sequence>DEPARAEDLEFAKKLREQARRRGREMTEAYSRAKSAQKKGLRGASQAHRQEAMAHESAKKELDKQAAKIIFRENNKNRKDGMIDLHGLHLPEAVRLVKDQVESARSRGDEPVRFIVGKGLHSNAGEAKIRPALEDLFNKRGLTHSLDPRNAGVLIVRPD</sequence>
<feature type="compositionally biased region" description="Basic and acidic residues" evidence="1">
    <location>
        <begin position="18"/>
        <end position="27"/>
    </location>
</feature>
<evidence type="ECO:0000256" key="1">
    <source>
        <dbReference type="SAM" id="MobiDB-lite"/>
    </source>
</evidence>
<evidence type="ECO:0000313" key="4">
    <source>
        <dbReference type="Proteomes" id="UP001201163"/>
    </source>
</evidence>
<dbReference type="InterPro" id="IPR036063">
    <property type="entry name" value="Smr_dom_sf"/>
</dbReference>
<gene>
    <name evidence="3" type="ORF">EDB92DRAFT_1806740</name>
</gene>
<dbReference type="Pfam" id="PF08590">
    <property type="entry name" value="DUF1771"/>
    <property type="match status" value="1"/>
</dbReference>
<dbReference type="PANTHER" id="PTHR47417:SF1">
    <property type="entry name" value="SMR DOMAIN-CONTAINING PROTEIN YPL199C"/>
    <property type="match status" value="1"/>
</dbReference>
<feature type="region of interest" description="Disordered" evidence="1">
    <location>
        <begin position="18"/>
        <end position="60"/>
    </location>
</feature>
<evidence type="ECO:0000259" key="2">
    <source>
        <dbReference type="PROSITE" id="PS50828"/>
    </source>
</evidence>
<dbReference type="InterPro" id="IPR013899">
    <property type="entry name" value="DUF1771"/>
</dbReference>
<dbReference type="InterPro" id="IPR002625">
    <property type="entry name" value="Smr_dom"/>
</dbReference>
<dbReference type="Gene3D" id="3.30.1370.110">
    <property type="match status" value="1"/>
</dbReference>
<dbReference type="SMART" id="SM00463">
    <property type="entry name" value="SMR"/>
    <property type="match status" value="1"/>
</dbReference>
<dbReference type="InterPro" id="IPR053020">
    <property type="entry name" value="Smr_domain_protein"/>
</dbReference>
<comment type="caution">
    <text evidence="3">The sequence shown here is derived from an EMBL/GenBank/DDBJ whole genome shotgun (WGS) entry which is preliminary data.</text>
</comment>
<protein>
    <recommendedName>
        <fullName evidence="2">Smr domain-containing protein</fullName>
    </recommendedName>
</protein>
<proteinExistence type="predicted"/>
<reference evidence="3" key="1">
    <citation type="submission" date="2022-01" db="EMBL/GenBank/DDBJ databases">
        <title>Comparative genomics reveals a dynamic genome evolution in the ectomycorrhizal milk-cap (Lactarius) mushrooms.</title>
        <authorList>
            <consortium name="DOE Joint Genome Institute"/>
            <person name="Lebreton A."/>
            <person name="Tang N."/>
            <person name="Kuo A."/>
            <person name="LaButti K."/>
            <person name="Drula E."/>
            <person name="Barry K."/>
            <person name="Clum A."/>
            <person name="Lipzen A."/>
            <person name="Mousain D."/>
            <person name="Ng V."/>
            <person name="Wang R."/>
            <person name="Wang X."/>
            <person name="Dai Y."/>
            <person name="Henrissat B."/>
            <person name="Grigoriev I.V."/>
            <person name="Guerin-Laguette A."/>
            <person name="Yu F."/>
            <person name="Martin F.M."/>
        </authorList>
    </citation>
    <scope>NUCLEOTIDE SEQUENCE</scope>
    <source>
        <strain evidence="3">QP</strain>
    </source>
</reference>
<accession>A0AAD4L5N0</accession>
<dbReference type="EMBL" id="JAKELL010000184">
    <property type="protein sequence ID" value="KAH8979136.1"/>
    <property type="molecule type" value="Genomic_DNA"/>
</dbReference>